<name>A0A255EGM9_9ACTN</name>
<evidence type="ECO:0000313" key="9">
    <source>
        <dbReference type="EMBL" id="OYN90694.1"/>
    </source>
</evidence>
<evidence type="ECO:0000256" key="6">
    <source>
        <dbReference type="ARBA" id="ARBA00023136"/>
    </source>
</evidence>
<dbReference type="PANTHER" id="PTHR42709">
    <property type="entry name" value="ALKALINE PHOSPHATASE LIKE PROTEIN"/>
    <property type="match status" value="1"/>
</dbReference>
<protein>
    <recommendedName>
        <fullName evidence="8">VTT domain-containing protein</fullName>
    </recommendedName>
</protein>
<evidence type="ECO:0000256" key="4">
    <source>
        <dbReference type="ARBA" id="ARBA00022692"/>
    </source>
</evidence>
<dbReference type="AlphaFoldDB" id="A0A255EGM9"/>
<dbReference type="GO" id="GO:0005886">
    <property type="term" value="C:plasma membrane"/>
    <property type="evidence" value="ECO:0007669"/>
    <property type="project" value="UniProtKB-SubCell"/>
</dbReference>
<comment type="subcellular location">
    <subcellularLocation>
        <location evidence="1">Cell membrane</location>
        <topology evidence="1">Multi-pass membrane protein</topology>
    </subcellularLocation>
</comment>
<evidence type="ECO:0000256" key="1">
    <source>
        <dbReference type="ARBA" id="ARBA00004651"/>
    </source>
</evidence>
<keyword evidence="4 7" id="KW-0812">Transmembrane</keyword>
<reference evidence="9 10" key="1">
    <citation type="submission" date="2017-07" db="EMBL/GenBank/DDBJ databases">
        <title>Draft whole genome sequences of clinical Proprionibacteriaceae strains.</title>
        <authorList>
            <person name="Bernier A.-M."/>
            <person name="Bernard K."/>
            <person name="Domingo M.-C."/>
        </authorList>
    </citation>
    <scope>NUCLEOTIDE SEQUENCE [LARGE SCALE GENOMIC DNA]</scope>
    <source>
        <strain evidence="9 10">NML 160184</strain>
    </source>
</reference>
<feature type="transmembrane region" description="Helical" evidence="7">
    <location>
        <begin position="52"/>
        <end position="78"/>
    </location>
</feature>
<comment type="caution">
    <text evidence="9">The sequence shown here is derived from an EMBL/GenBank/DDBJ whole genome shotgun (WGS) entry which is preliminary data.</text>
</comment>
<proteinExistence type="inferred from homology"/>
<dbReference type="Pfam" id="PF09335">
    <property type="entry name" value="VTT_dom"/>
    <property type="match status" value="1"/>
</dbReference>
<organism evidence="9 10">
    <name type="scientific">Parenemella sanctibonifatiensis</name>
    <dbReference type="NCBI Taxonomy" id="2016505"/>
    <lineage>
        <taxon>Bacteria</taxon>
        <taxon>Bacillati</taxon>
        <taxon>Actinomycetota</taxon>
        <taxon>Actinomycetes</taxon>
        <taxon>Propionibacteriales</taxon>
        <taxon>Propionibacteriaceae</taxon>
        <taxon>Parenemella</taxon>
    </lineage>
</organism>
<evidence type="ECO:0000313" key="10">
    <source>
        <dbReference type="Proteomes" id="UP000216533"/>
    </source>
</evidence>
<dbReference type="RefSeq" id="WP_094449458.1">
    <property type="nucleotide sequence ID" value="NZ_NMVI01000003.1"/>
</dbReference>
<keyword evidence="6 7" id="KW-0472">Membrane</keyword>
<feature type="transmembrane region" description="Helical" evidence="7">
    <location>
        <begin position="136"/>
        <end position="162"/>
    </location>
</feature>
<keyword evidence="3" id="KW-1003">Cell membrane</keyword>
<evidence type="ECO:0000259" key="8">
    <source>
        <dbReference type="Pfam" id="PF09335"/>
    </source>
</evidence>
<comment type="similarity">
    <text evidence="2">Belongs to the DedA family.</text>
</comment>
<dbReference type="EMBL" id="NMVI01000003">
    <property type="protein sequence ID" value="OYN90694.1"/>
    <property type="molecule type" value="Genomic_DNA"/>
</dbReference>
<feature type="domain" description="VTT" evidence="8">
    <location>
        <begin position="32"/>
        <end position="158"/>
    </location>
</feature>
<evidence type="ECO:0000256" key="5">
    <source>
        <dbReference type="ARBA" id="ARBA00022989"/>
    </source>
</evidence>
<dbReference type="Proteomes" id="UP000216533">
    <property type="component" value="Unassembled WGS sequence"/>
</dbReference>
<keyword evidence="5 7" id="KW-1133">Transmembrane helix</keyword>
<dbReference type="InterPro" id="IPR032816">
    <property type="entry name" value="VTT_dom"/>
</dbReference>
<sequence length="213" mass="23385">MNIVDWAVAIMTALGGPGVAVLLLLECVFPPIPSEVILPLAGVTAGRGDHHYLAILGWSVIGSVVGAWLLYGLGYALGADRIRWICRKMPLVEEEDFDKSAAWFDRHGRAGIFFGRMVPGIRSLISIPAGIYKMPLFQFTVLTTAGSLIWNAIFVSFGFFLGENWHIIEPWTDVISKVVYVIIIALVLWFVIARLMRNRKRAKAAAATGDDAA</sequence>
<evidence type="ECO:0000256" key="7">
    <source>
        <dbReference type="SAM" id="Phobius"/>
    </source>
</evidence>
<evidence type="ECO:0000256" key="3">
    <source>
        <dbReference type="ARBA" id="ARBA00022475"/>
    </source>
</evidence>
<feature type="transmembrane region" description="Helical" evidence="7">
    <location>
        <begin position="174"/>
        <end position="193"/>
    </location>
</feature>
<feature type="transmembrane region" description="Helical" evidence="7">
    <location>
        <begin position="7"/>
        <end position="32"/>
    </location>
</feature>
<dbReference type="PANTHER" id="PTHR42709:SF6">
    <property type="entry name" value="UNDECAPRENYL PHOSPHATE TRANSPORTER A"/>
    <property type="match status" value="1"/>
</dbReference>
<evidence type="ECO:0000256" key="2">
    <source>
        <dbReference type="ARBA" id="ARBA00010792"/>
    </source>
</evidence>
<dbReference type="InterPro" id="IPR051311">
    <property type="entry name" value="DedA_domain"/>
</dbReference>
<gene>
    <name evidence="9" type="ORF">CGZ92_00665</name>
</gene>
<accession>A0A255EGM9</accession>